<reference evidence="10" key="1">
    <citation type="journal article" date="2023" name="Nat. Commun.">
        <title>Diploid and tetraploid genomes of Acorus and the evolution of monocots.</title>
        <authorList>
            <person name="Ma L."/>
            <person name="Liu K.W."/>
            <person name="Li Z."/>
            <person name="Hsiao Y.Y."/>
            <person name="Qi Y."/>
            <person name="Fu T."/>
            <person name="Tang G.D."/>
            <person name="Zhang D."/>
            <person name="Sun W.H."/>
            <person name="Liu D.K."/>
            <person name="Li Y."/>
            <person name="Chen G.Z."/>
            <person name="Liu X.D."/>
            <person name="Liao X.Y."/>
            <person name="Jiang Y.T."/>
            <person name="Yu X."/>
            <person name="Hao Y."/>
            <person name="Huang J."/>
            <person name="Zhao X.W."/>
            <person name="Ke S."/>
            <person name="Chen Y.Y."/>
            <person name="Wu W.L."/>
            <person name="Hsu J.L."/>
            <person name="Lin Y.F."/>
            <person name="Huang M.D."/>
            <person name="Li C.Y."/>
            <person name="Huang L."/>
            <person name="Wang Z.W."/>
            <person name="Zhao X."/>
            <person name="Zhong W.Y."/>
            <person name="Peng D.H."/>
            <person name="Ahmad S."/>
            <person name="Lan S."/>
            <person name="Zhang J.S."/>
            <person name="Tsai W.C."/>
            <person name="Van de Peer Y."/>
            <person name="Liu Z.J."/>
        </authorList>
    </citation>
    <scope>NUCLEOTIDE SEQUENCE</scope>
    <source>
        <strain evidence="10">SCP</strain>
    </source>
</reference>
<evidence type="ECO:0000256" key="1">
    <source>
        <dbReference type="ARBA" id="ARBA00008894"/>
    </source>
</evidence>
<dbReference type="InterPro" id="IPR055414">
    <property type="entry name" value="LRR_R13L4/SHOC2-like"/>
</dbReference>
<dbReference type="CDD" id="cd14798">
    <property type="entry name" value="RX-CC_like"/>
    <property type="match status" value="1"/>
</dbReference>
<feature type="domain" description="NB-ARC" evidence="6">
    <location>
        <begin position="161"/>
        <end position="328"/>
    </location>
</feature>
<evidence type="ECO:0000313" key="10">
    <source>
        <dbReference type="EMBL" id="KAK1272611.1"/>
    </source>
</evidence>
<reference evidence="10" key="2">
    <citation type="submission" date="2023-06" db="EMBL/GenBank/DDBJ databases">
        <authorList>
            <person name="Ma L."/>
            <person name="Liu K.-W."/>
            <person name="Li Z."/>
            <person name="Hsiao Y.-Y."/>
            <person name="Qi Y."/>
            <person name="Fu T."/>
            <person name="Tang G."/>
            <person name="Zhang D."/>
            <person name="Sun W.-H."/>
            <person name="Liu D.-K."/>
            <person name="Li Y."/>
            <person name="Chen G.-Z."/>
            <person name="Liu X.-D."/>
            <person name="Liao X.-Y."/>
            <person name="Jiang Y.-T."/>
            <person name="Yu X."/>
            <person name="Hao Y."/>
            <person name="Huang J."/>
            <person name="Zhao X.-W."/>
            <person name="Ke S."/>
            <person name="Chen Y.-Y."/>
            <person name="Wu W.-L."/>
            <person name="Hsu J.-L."/>
            <person name="Lin Y.-F."/>
            <person name="Huang M.-D."/>
            <person name="Li C.-Y."/>
            <person name="Huang L."/>
            <person name="Wang Z.-W."/>
            <person name="Zhao X."/>
            <person name="Zhong W.-Y."/>
            <person name="Peng D.-H."/>
            <person name="Ahmad S."/>
            <person name="Lan S."/>
            <person name="Zhang J.-S."/>
            <person name="Tsai W.-C."/>
            <person name="Van De Peer Y."/>
            <person name="Liu Z.-J."/>
        </authorList>
    </citation>
    <scope>NUCLEOTIDE SEQUENCE</scope>
    <source>
        <strain evidence="10">SCP</strain>
        <tissue evidence="10">Leaves</tissue>
    </source>
</reference>
<keyword evidence="4" id="KW-0547">Nucleotide-binding</keyword>
<dbReference type="InterPro" id="IPR041118">
    <property type="entry name" value="Rx_N"/>
</dbReference>
<dbReference type="GO" id="GO:0002758">
    <property type="term" value="P:innate immune response-activating signaling pathway"/>
    <property type="evidence" value="ECO:0007669"/>
    <property type="project" value="UniProtKB-ARBA"/>
</dbReference>
<dbReference type="Gene3D" id="1.10.8.430">
    <property type="entry name" value="Helical domain of apoptotic protease-activating factors"/>
    <property type="match status" value="1"/>
</dbReference>
<evidence type="ECO:0000259" key="7">
    <source>
        <dbReference type="Pfam" id="PF18052"/>
    </source>
</evidence>
<dbReference type="InterPro" id="IPR044974">
    <property type="entry name" value="Disease_R_plants"/>
</dbReference>
<dbReference type="FunFam" id="1.10.10.10:FF:000322">
    <property type="entry name" value="Probable disease resistance protein At1g63360"/>
    <property type="match status" value="1"/>
</dbReference>
<dbReference type="PANTHER" id="PTHR23155:SF1232">
    <property type="entry name" value="OS09G0270700 PROTEIN"/>
    <property type="match status" value="1"/>
</dbReference>
<dbReference type="Gene3D" id="1.20.5.4130">
    <property type="match status" value="1"/>
</dbReference>
<proteinExistence type="inferred from homology"/>
<evidence type="ECO:0000256" key="4">
    <source>
        <dbReference type="ARBA" id="ARBA00022741"/>
    </source>
</evidence>
<dbReference type="Pfam" id="PF18052">
    <property type="entry name" value="Rx_N"/>
    <property type="match status" value="1"/>
</dbReference>
<protein>
    <submittedName>
        <fullName evidence="10">Disease resistance protein RPM1</fullName>
    </submittedName>
</protein>
<sequence length="899" mass="103805">MDEGLYDPLIMKIGSLMAVEAPGFAGIRKDLDHIRGRLEEMQARMIRVNRARETRIWARQVKAVALRLEDIIDDFIDHLGEHERRGKKYIHRLKNVVYLNRVSKKLRDVRLQLDELHERKTQFYERHIRIQLGLSIEHLPKKGLPELYDDEFSIGMEENRATLISWLTKEEETYCRAIAVQGMGGLGKTTLATQVYSHQEVKKNFDFRAWVTVSKTKSVDQILGSILFQFIVADVLRPKKRDRGEQMRKIHDYMQRERCVIVFDDVWSLDGWDVICQIFPDSMCRSKIVYTTRDYNVASKLASRNFILKLQPLKEDEAWALFCLRTFHEIGGSCPSELEEFARQLVKKCDGLPLAIHVLVRKMYNQNLISGWRMALNDFKSFVADDWEIKHILKLSFDNLPYRLKNCFLYCSAFPVDFLISKMRLVRSWVAEGFVEVREGMTPEEVAEGYLDELISRSLLQVAEIDHTNGIIACKMHYFIRNLAVTISREELFCVSYNSKMRYQEDGTRRLSLHMFQDDAPRSMYKISHLRTLLVFANNSIHPYVLEKMITSSFKSLRVLDLEGAFIESLPNAVGNLINLRFLNLHGTAIKELPRSIGRLHNLQTLDLTDSEVVKLPDEIVKLMNLRHLLAFYDHYGGTQAPEHVGDWKDLQSLEGIEASDKVIQKVGNLTQLRSLTIVKVRPSDEAELGASLTKMNSLVTLAIYSVITGDSVMHMEALSPPKSLQSLTLRGRLDGLPPLFGSLVNLTHLYLFQSRLREDPLLSLQSLPKLAHLTLTGAFNGKDMLFKTKSFSSLKTLFLRGLSFLKEITIAKGAMEKLEVLTLHSCKQLKILPLGIEYLKTLKKFELYGMPVELLERVRADRDYHPKIQHIPCIKLTYLNKREWIYEDIYSSSPQYKI</sequence>
<dbReference type="InterPro" id="IPR027417">
    <property type="entry name" value="P-loop_NTPase"/>
</dbReference>
<comment type="caution">
    <text evidence="10">The sequence shown here is derived from an EMBL/GenBank/DDBJ whole genome shotgun (WGS) entry which is preliminary data.</text>
</comment>
<dbReference type="Pfam" id="PF23559">
    <property type="entry name" value="WHD_DRP"/>
    <property type="match status" value="1"/>
</dbReference>
<dbReference type="GO" id="GO:0009626">
    <property type="term" value="P:plant-type hypersensitive response"/>
    <property type="evidence" value="ECO:0007669"/>
    <property type="project" value="UniProtKB-ARBA"/>
</dbReference>
<dbReference type="Gene3D" id="1.10.10.10">
    <property type="entry name" value="Winged helix-like DNA-binding domain superfamily/Winged helix DNA-binding domain"/>
    <property type="match status" value="1"/>
</dbReference>
<dbReference type="InterPro" id="IPR036388">
    <property type="entry name" value="WH-like_DNA-bd_sf"/>
</dbReference>
<keyword evidence="2" id="KW-0433">Leucine-rich repeat</keyword>
<keyword evidence="3" id="KW-0677">Repeat</keyword>
<dbReference type="PRINTS" id="PR00364">
    <property type="entry name" value="DISEASERSIST"/>
</dbReference>
<organism evidence="10 11">
    <name type="scientific">Acorus gramineus</name>
    <name type="common">Dwarf sweet flag</name>
    <dbReference type="NCBI Taxonomy" id="55184"/>
    <lineage>
        <taxon>Eukaryota</taxon>
        <taxon>Viridiplantae</taxon>
        <taxon>Streptophyta</taxon>
        <taxon>Embryophyta</taxon>
        <taxon>Tracheophyta</taxon>
        <taxon>Spermatophyta</taxon>
        <taxon>Magnoliopsida</taxon>
        <taxon>Liliopsida</taxon>
        <taxon>Acoraceae</taxon>
        <taxon>Acorus</taxon>
    </lineage>
</organism>
<dbReference type="SUPFAM" id="SSF52540">
    <property type="entry name" value="P-loop containing nucleoside triphosphate hydrolases"/>
    <property type="match status" value="1"/>
</dbReference>
<dbReference type="InterPro" id="IPR058922">
    <property type="entry name" value="WHD_DRP"/>
</dbReference>
<dbReference type="InterPro" id="IPR042197">
    <property type="entry name" value="Apaf_helical"/>
</dbReference>
<evidence type="ECO:0000313" key="11">
    <source>
        <dbReference type="Proteomes" id="UP001179952"/>
    </source>
</evidence>
<keyword evidence="5" id="KW-0611">Plant defense</keyword>
<dbReference type="EMBL" id="JAUJYN010000004">
    <property type="protein sequence ID" value="KAK1272611.1"/>
    <property type="molecule type" value="Genomic_DNA"/>
</dbReference>
<gene>
    <name evidence="10" type="ORF">QJS04_geneDACA007799</name>
</gene>
<accession>A0AAV9B8A1</accession>
<dbReference type="FunFam" id="3.40.50.300:FF:001091">
    <property type="entry name" value="Probable disease resistance protein At1g61300"/>
    <property type="match status" value="1"/>
</dbReference>
<dbReference type="GO" id="GO:0043531">
    <property type="term" value="F:ADP binding"/>
    <property type="evidence" value="ECO:0007669"/>
    <property type="project" value="InterPro"/>
</dbReference>
<evidence type="ECO:0000259" key="9">
    <source>
        <dbReference type="Pfam" id="PF23598"/>
    </source>
</evidence>
<dbReference type="GO" id="GO:0042742">
    <property type="term" value="P:defense response to bacterium"/>
    <property type="evidence" value="ECO:0007669"/>
    <property type="project" value="UniProtKB-ARBA"/>
</dbReference>
<dbReference type="PANTHER" id="PTHR23155">
    <property type="entry name" value="DISEASE RESISTANCE PROTEIN RP"/>
    <property type="match status" value="1"/>
</dbReference>
<name>A0AAV9B8A1_ACOGR</name>
<dbReference type="Gene3D" id="3.80.10.10">
    <property type="entry name" value="Ribonuclease Inhibitor"/>
    <property type="match status" value="1"/>
</dbReference>
<feature type="domain" description="Disease resistance N-terminal" evidence="7">
    <location>
        <begin position="9"/>
        <end position="91"/>
    </location>
</feature>
<evidence type="ECO:0000256" key="3">
    <source>
        <dbReference type="ARBA" id="ARBA00022737"/>
    </source>
</evidence>
<dbReference type="InterPro" id="IPR032675">
    <property type="entry name" value="LRR_dom_sf"/>
</dbReference>
<keyword evidence="11" id="KW-1185">Reference proteome</keyword>
<evidence type="ECO:0000256" key="5">
    <source>
        <dbReference type="ARBA" id="ARBA00022821"/>
    </source>
</evidence>
<dbReference type="Pfam" id="PF00931">
    <property type="entry name" value="NB-ARC"/>
    <property type="match status" value="1"/>
</dbReference>
<dbReference type="Gene3D" id="3.40.50.300">
    <property type="entry name" value="P-loop containing nucleotide triphosphate hydrolases"/>
    <property type="match status" value="1"/>
</dbReference>
<evidence type="ECO:0000256" key="2">
    <source>
        <dbReference type="ARBA" id="ARBA00022614"/>
    </source>
</evidence>
<dbReference type="InterPro" id="IPR038005">
    <property type="entry name" value="RX-like_CC"/>
</dbReference>
<feature type="domain" description="Disease resistance protein winged helix" evidence="8">
    <location>
        <begin position="414"/>
        <end position="484"/>
    </location>
</feature>
<evidence type="ECO:0000259" key="8">
    <source>
        <dbReference type="Pfam" id="PF23559"/>
    </source>
</evidence>
<dbReference type="Proteomes" id="UP001179952">
    <property type="component" value="Unassembled WGS sequence"/>
</dbReference>
<feature type="domain" description="Disease resistance R13L4/SHOC-2-like LRR" evidence="9">
    <location>
        <begin position="549"/>
        <end position="847"/>
    </location>
</feature>
<evidence type="ECO:0000259" key="6">
    <source>
        <dbReference type="Pfam" id="PF00931"/>
    </source>
</evidence>
<dbReference type="Pfam" id="PF23598">
    <property type="entry name" value="LRR_14"/>
    <property type="match status" value="1"/>
</dbReference>
<dbReference type="SUPFAM" id="SSF52058">
    <property type="entry name" value="L domain-like"/>
    <property type="match status" value="1"/>
</dbReference>
<dbReference type="InterPro" id="IPR002182">
    <property type="entry name" value="NB-ARC"/>
</dbReference>
<dbReference type="AlphaFoldDB" id="A0AAV9B8A1"/>
<comment type="similarity">
    <text evidence="1">Belongs to the disease resistance NB-LRR family.</text>
</comment>